<dbReference type="FunFam" id="3.30.70.270:FF:000020">
    <property type="entry name" value="Transposon Tf2-6 polyprotein-like Protein"/>
    <property type="match status" value="1"/>
</dbReference>
<evidence type="ECO:0000259" key="3">
    <source>
        <dbReference type="Pfam" id="PF17919"/>
    </source>
</evidence>
<feature type="domain" description="Reverse transcriptase/retrotransposon-derived protein RNase H-like" evidence="3">
    <location>
        <begin position="71"/>
        <end position="150"/>
    </location>
</feature>
<evidence type="ECO:0000313" key="6">
    <source>
        <dbReference type="Proteomes" id="UP001234989"/>
    </source>
</evidence>
<dbReference type="InterPro" id="IPR041577">
    <property type="entry name" value="RT_RNaseH_2"/>
</dbReference>
<evidence type="ECO:0000313" key="5">
    <source>
        <dbReference type="EMBL" id="WMV49867.1"/>
    </source>
</evidence>
<dbReference type="InterPro" id="IPR050951">
    <property type="entry name" value="Retrovirus_Pol_polyprotein"/>
</dbReference>
<dbReference type="PANTHER" id="PTHR37984:SF5">
    <property type="entry name" value="PROTEIN NYNRIN-LIKE"/>
    <property type="match status" value="1"/>
</dbReference>
<name>A0AAF0UP26_SOLVR</name>
<dbReference type="AlphaFoldDB" id="A0AAF0UP26"/>
<dbReference type="Gene3D" id="3.30.70.270">
    <property type="match status" value="1"/>
</dbReference>
<dbReference type="InterPro" id="IPR043128">
    <property type="entry name" value="Rev_trsase/Diguanyl_cyclase"/>
</dbReference>
<gene>
    <name evidence="5" type="ORF">MTR67_043252</name>
</gene>
<feature type="chain" id="PRO_5041899111" description="Reverse transcriptase/retrotransposon-derived protein RNase H-like domain-containing protein" evidence="2">
    <location>
        <begin position="18"/>
        <end position="439"/>
    </location>
</feature>
<sequence length="439" mass="51113">MTTIFVLFWVVLGNKDSLNIKEVRNWVRPSSVTKIRSFVGLASYYRQFVKNFSYVVTHLTNLTKKEISFEWTEKCESFQKLNTLLTTASILALLVEGKDFIVHCDASHSSLGVVLMQDKNVITYASRQLKVYERNYPTYDLELATHVFTQKDLNLRQRRWMELLNDYDVTIQYYSGKANVVVDALSRKAVSMGSLACLRATFIEEIKAKQFEDENFSELKKMTVIRKAQETTLDAKVMKKDIAEFVAKCQNCQQLKYEYQRPAGFLQRMPIPKWKWKRIAMDFMVGLPKTLGKFDSIWVVVDRIVRGWSCKTFGVDLVKDAQDKELPMKGVVRFGKKGKLSPCYSGPSEVLECVGHVAYRLALPPNLSIVYLVFHVSMLKRYHDYRDYIIKWDSILLDKDLQYEKEPIAILDHDVRKLRTKEIKSMKVQWKKHLVEEAS</sequence>
<evidence type="ECO:0008006" key="7">
    <source>
        <dbReference type="Google" id="ProtNLM"/>
    </source>
</evidence>
<dbReference type="InterPro" id="IPR043502">
    <property type="entry name" value="DNA/RNA_pol_sf"/>
</dbReference>
<dbReference type="Pfam" id="PF24626">
    <property type="entry name" value="SH3_Tf2-1"/>
    <property type="match status" value="1"/>
</dbReference>
<dbReference type="PANTHER" id="PTHR37984">
    <property type="entry name" value="PROTEIN CBG26694"/>
    <property type="match status" value="1"/>
</dbReference>
<protein>
    <recommendedName>
        <fullName evidence="7">Reverse transcriptase/retrotransposon-derived protein RNase H-like domain-containing protein</fullName>
    </recommendedName>
</protein>
<evidence type="ECO:0000256" key="1">
    <source>
        <dbReference type="ARBA" id="ARBA00023268"/>
    </source>
</evidence>
<reference evidence="5" key="1">
    <citation type="submission" date="2023-08" db="EMBL/GenBank/DDBJ databases">
        <title>A de novo genome assembly of Solanum verrucosum Schlechtendal, a Mexican diploid species geographically isolated from the other diploid A-genome species in potato relatives.</title>
        <authorList>
            <person name="Hosaka K."/>
        </authorList>
    </citation>
    <scope>NUCLEOTIDE SEQUENCE</scope>
    <source>
        <tissue evidence="5">Young leaves</tissue>
    </source>
</reference>
<proteinExistence type="predicted"/>
<feature type="domain" description="Tf2-1-like SH3-like" evidence="4">
    <location>
        <begin position="331"/>
        <end position="383"/>
    </location>
</feature>
<dbReference type="Pfam" id="PF17919">
    <property type="entry name" value="RT_RNaseH_2"/>
    <property type="match status" value="1"/>
</dbReference>
<feature type="signal peptide" evidence="2">
    <location>
        <begin position="1"/>
        <end position="17"/>
    </location>
</feature>
<organism evidence="5 6">
    <name type="scientific">Solanum verrucosum</name>
    <dbReference type="NCBI Taxonomy" id="315347"/>
    <lineage>
        <taxon>Eukaryota</taxon>
        <taxon>Viridiplantae</taxon>
        <taxon>Streptophyta</taxon>
        <taxon>Embryophyta</taxon>
        <taxon>Tracheophyta</taxon>
        <taxon>Spermatophyta</taxon>
        <taxon>Magnoliopsida</taxon>
        <taxon>eudicotyledons</taxon>
        <taxon>Gunneridae</taxon>
        <taxon>Pentapetalae</taxon>
        <taxon>asterids</taxon>
        <taxon>lamiids</taxon>
        <taxon>Solanales</taxon>
        <taxon>Solanaceae</taxon>
        <taxon>Solanoideae</taxon>
        <taxon>Solaneae</taxon>
        <taxon>Solanum</taxon>
    </lineage>
</organism>
<accession>A0AAF0UP26</accession>
<dbReference type="EMBL" id="CP133621">
    <property type="protein sequence ID" value="WMV49867.1"/>
    <property type="molecule type" value="Genomic_DNA"/>
</dbReference>
<dbReference type="GO" id="GO:0003824">
    <property type="term" value="F:catalytic activity"/>
    <property type="evidence" value="ECO:0007669"/>
    <property type="project" value="UniProtKB-KW"/>
</dbReference>
<dbReference type="InterPro" id="IPR056924">
    <property type="entry name" value="SH3_Tf2-1"/>
</dbReference>
<dbReference type="CDD" id="cd09274">
    <property type="entry name" value="RNase_HI_RT_Ty3"/>
    <property type="match status" value="1"/>
</dbReference>
<keyword evidence="2" id="KW-0732">Signal</keyword>
<dbReference type="Proteomes" id="UP001234989">
    <property type="component" value="Chromosome 10"/>
</dbReference>
<evidence type="ECO:0000256" key="2">
    <source>
        <dbReference type="SAM" id="SignalP"/>
    </source>
</evidence>
<keyword evidence="6" id="KW-1185">Reference proteome</keyword>
<dbReference type="SUPFAM" id="SSF56672">
    <property type="entry name" value="DNA/RNA polymerases"/>
    <property type="match status" value="1"/>
</dbReference>
<keyword evidence="1" id="KW-0511">Multifunctional enzyme</keyword>
<evidence type="ECO:0000259" key="4">
    <source>
        <dbReference type="Pfam" id="PF24626"/>
    </source>
</evidence>